<comment type="caution">
    <text evidence="1">The sequence shown here is derived from an EMBL/GenBank/DDBJ whole genome shotgun (WGS) entry which is preliminary data.</text>
</comment>
<dbReference type="AlphaFoldDB" id="B0P5U0"/>
<organism evidence="1 2">
    <name type="scientific">Anaerotruncus colihominis DSM 17241</name>
    <dbReference type="NCBI Taxonomy" id="445972"/>
    <lineage>
        <taxon>Bacteria</taxon>
        <taxon>Bacillati</taxon>
        <taxon>Bacillota</taxon>
        <taxon>Clostridia</taxon>
        <taxon>Eubacteriales</taxon>
        <taxon>Oscillospiraceae</taxon>
        <taxon>Anaerotruncus</taxon>
    </lineage>
</organism>
<name>B0P5U0_9FIRM</name>
<reference evidence="1" key="2">
    <citation type="submission" date="2013-09" db="EMBL/GenBank/DDBJ databases">
        <title>Draft genome sequence of Anaerotruncus colihominis(DSM 17241).</title>
        <authorList>
            <person name="Sudarsanam P."/>
            <person name="Ley R."/>
            <person name="Guruge J."/>
            <person name="Turnbaugh P.J."/>
            <person name="Mahowald M."/>
            <person name="Liep D."/>
            <person name="Gordon J."/>
        </authorList>
    </citation>
    <scope>NUCLEOTIDE SEQUENCE</scope>
    <source>
        <strain evidence="1">DSM 17241</strain>
    </source>
</reference>
<evidence type="ECO:0000313" key="2">
    <source>
        <dbReference type="Proteomes" id="UP000003803"/>
    </source>
</evidence>
<proteinExistence type="predicted"/>
<dbReference type="Proteomes" id="UP000003803">
    <property type="component" value="Unassembled WGS sequence"/>
</dbReference>
<gene>
    <name evidence="1" type="ORF">ANACOL_00112</name>
</gene>
<keyword evidence="2" id="KW-1185">Reference proteome</keyword>
<evidence type="ECO:0000313" key="1">
    <source>
        <dbReference type="EMBL" id="EDS13097.1"/>
    </source>
</evidence>
<protein>
    <submittedName>
        <fullName evidence="1">Uncharacterized protein</fullName>
    </submittedName>
</protein>
<dbReference type="HOGENOM" id="CLU_1718537_0_0_9"/>
<reference evidence="1" key="1">
    <citation type="submission" date="2007-11" db="EMBL/GenBank/DDBJ databases">
        <authorList>
            <person name="Fulton L."/>
            <person name="Clifton S."/>
            <person name="Fulton B."/>
            <person name="Xu J."/>
            <person name="Minx P."/>
            <person name="Pepin K.H."/>
            <person name="Johnson M."/>
            <person name="Thiruvilangam P."/>
            <person name="Bhonagiri V."/>
            <person name="Nash W.E."/>
            <person name="Mardis E.R."/>
            <person name="Wilson R.K."/>
        </authorList>
    </citation>
    <scope>NUCLEOTIDE SEQUENCE [LARGE SCALE GENOMIC DNA]</scope>
    <source>
        <strain evidence="1">DSM 17241</strain>
    </source>
</reference>
<accession>B0P5U0</accession>
<dbReference type="EMBL" id="ABGD02000003">
    <property type="protein sequence ID" value="EDS13097.1"/>
    <property type="molecule type" value="Genomic_DNA"/>
</dbReference>
<sequence>MYQLMKEMNLSKMSTVKPPRPPKQSDDSQAFQNLLAQKFDQPAPIWSGSATLSMFGLAKGSVISALFWTSLLGGSLLTGLAPGWTASSPWRLSGTLSATEAFLRASCSIPTGALNLLLPISEKYWIPFTWSNLFQKRGIPMTMPLWSVFSNT</sequence>